<name>A0ABT1BH89_9BURK</name>
<keyword evidence="4 9" id="KW-0812">Transmembrane</keyword>
<dbReference type="Proteomes" id="UP001204851">
    <property type="component" value="Unassembled WGS sequence"/>
</dbReference>
<dbReference type="Gene3D" id="1.10.3730.20">
    <property type="match status" value="1"/>
</dbReference>
<dbReference type="RefSeq" id="WP_252768004.1">
    <property type="nucleotide sequence ID" value="NZ_JAMXMC010000001.1"/>
</dbReference>
<keyword evidence="6 10" id="KW-0472">Membrane</keyword>
<keyword evidence="3" id="KW-1003">Cell membrane</keyword>
<organism evidence="11 12">
    <name type="scientific">Ideonella oryzae</name>
    <dbReference type="NCBI Taxonomy" id="2937441"/>
    <lineage>
        <taxon>Bacteria</taxon>
        <taxon>Pseudomonadati</taxon>
        <taxon>Pseudomonadota</taxon>
        <taxon>Betaproteobacteria</taxon>
        <taxon>Burkholderiales</taxon>
        <taxon>Sphaerotilaceae</taxon>
        <taxon>Ideonella</taxon>
    </lineage>
</organism>
<comment type="similarity">
    <text evidence="7">Belongs to the drug/metabolite transporter (DMT) superfamily. Small multidrug resistance (SMR) (TC 2.A.7.1) family. Gdx/SugE subfamily.</text>
</comment>
<dbReference type="Pfam" id="PF00893">
    <property type="entry name" value="Multi_Drug_Res"/>
    <property type="match status" value="1"/>
</dbReference>
<evidence type="ECO:0000256" key="7">
    <source>
        <dbReference type="ARBA" id="ARBA00038151"/>
    </source>
</evidence>
<dbReference type="InterPro" id="IPR037185">
    <property type="entry name" value="EmrE-like"/>
</dbReference>
<evidence type="ECO:0000256" key="9">
    <source>
        <dbReference type="RuleBase" id="RU003942"/>
    </source>
</evidence>
<keyword evidence="5 10" id="KW-1133">Transmembrane helix</keyword>
<gene>
    <name evidence="11" type="ORF">M0L44_02415</name>
</gene>
<evidence type="ECO:0000256" key="1">
    <source>
        <dbReference type="ARBA" id="ARBA00004651"/>
    </source>
</evidence>
<evidence type="ECO:0000313" key="11">
    <source>
        <dbReference type="EMBL" id="MCO5975575.1"/>
    </source>
</evidence>
<comment type="subcellular location">
    <subcellularLocation>
        <location evidence="1 9">Cell membrane</location>
        <topology evidence="1 9">Multi-pass membrane protein</topology>
    </subcellularLocation>
</comment>
<evidence type="ECO:0000256" key="2">
    <source>
        <dbReference type="ARBA" id="ARBA00022448"/>
    </source>
</evidence>
<accession>A0ABT1BH89</accession>
<evidence type="ECO:0000256" key="4">
    <source>
        <dbReference type="ARBA" id="ARBA00022692"/>
    </source>
</evidence>
<evidence type="ECO:0000256" key="3">
    <source>
        <dbReference type="ARBA" id="ARBA00022475"/>
    </source>
</evidence>
<dbReference type="PANTHER" id="PTHR30561">
    <property type="entry name" value="SMR FAMILY PROTON-DEPENDENT DRUG EFFLUX TRANSPORTER SUGE"/>
    <property type="match status" value="1"/>
</dbReference>
<evidence type="ECO:0000256" key="5">
    <source>
        <dbReference type="ARBA" id="ARBA00022989"/>
    </source>
</evidence>
<dbReference type="SUPFAM" id="SSF103481">
    <property type="entry name" value="Multidrug resistance efflux transporter EmrE"/>
    <property type="match status" value="1"/>
</dbReference>
<evidence type="ECO:0000256" key="6">
    <source>
        <dbReference type="ARBA" id="ARBA00023136"/>
    </source>
</evidence>
<sequence length="114" mass="11706">MFDVTQPKIAWTLILVSGALEVAFSTSVQLSQGFTRLLPAVSALLFGGLSVYLMSLSLSVIPIGTAYAVWGGIGAVGTVLVGLLAFGETASPLRLACIGLIVLGIAGLQLVESR</sequence>
<feature type="transmembrane region" description="Helical" evidence="10">
    <location>
        <begin position="41"/>
        <end position="61"/>
    </location>
</feature>
<comment type="caution">
    <text evidence="11">The sequence shown here is derived from an EMBL/GenBank/DDBJ whole genome shotgun (WGS) entry which is preliminary data.</text>
</comment>
<keyword evidence="12" id="KW-1185">Reference proteome</keyword>
<dbReference type="EMBL" id="JAMXMC010000001">
    <property type="protein sequence ID" value="MCO5975575.1"/>
    <property type="molecule type" value="Genomic_DNA"/>
</dbReference>
<keyword evidence="2" id="KW-0813">Transport</keyword>
<feature type="transmembrane region" description="Helical" evidence="10">
    <location>
        <begin position="68"/>
        <end position="87"/>
    </location>
</feature>
<evidence type="ECO:0000313" key="12">
    <source>
        <dbReference type="Proteomes" id="UP001204851"/>
    </source>
</evidence>
<dbReference type="PANTHER" id="PTHR30561:SF0">
    <property type="entry name" value="GUANIDINIUM EXPORTER"/>
    <property type="match status" value="1"/>
</dbReference>
<protein>
    <recommendedName>
        <fullName evidence="8">Guanidinium exporter</fullName>
    </recommendedName>
</protein>
<dbReference type="InterPro" id="IPR000390">
    <property type="entry name" value="Small_drug/metabolite_transptr"/>
</dbReference>
<feature type="transmembrane region" description="Helical" evidence="10">
    <location>
        <begin position="93"/>
        <end position="111"/>
    </location>
</feature>
<proteinExistence type="inferred from homology"/>
<dbReference type="InterPro" id="IPR045324">
    <property type="entry name" value="Small_multidrug_res"/>
</dbReference>
<reference evidence="11 12" key="1">
    <citation type="submission" date="2022-06" db="EMBL/GenBank/DDBJ databases">
        <title>Ideonella sp. NS12-5 Genome sequencing and assembly.</title>
        <authorList>
            <person name="Jung Y."/>
        </authorList>
    </citation>
    <scope>NUCLEOTIDE SEQUENCE [LARGE SCALE GENOMIC DNA]</scope>
    <source>
        <strain evidence="11 12">NS12-5</strain>
    </source>
</reference>
<evidence type="ECO:0000256" key="10">
    <source>
        <dbReference type="SAM" id="Phobius"/>
    </source>
</evidence>
<evidence type="ECO:0000256" key="8">
    <source>
        <dbReference type="ARBA" id="ARBA00039168"/>
    </source>
</evidence>